<feature type="compositionally biased region" description="Gly residues" evidence="3">
    <location>
        <begin position="950"/>
        <end position="961"/>
    </location>
</feature>
<feature type="compositionally biased region" description="Gly residues" evidence="3">
    <location>
        <begin position="275"/>
        <end position="349"/>
    </location>
</feature>
<feature type="region of interest" description="Disordered" evidence="3">
    <location>
        <begin position="1331"/>
        <end position="1359"/>
    </location>
</feature>
<dbReference type="InterPro" id="IPR001313">
    <property type="entry name" value="Pumilio_RNA-bd_rpt"/>
</dbReference>
<feature type="compositionally biased region" description="Low complexity" evidence="3">
    <location>
        <begin position="114"/>
        <end position="128"/>
    </location>
</feature>
<keyword evidence="6" id="KW-1185">Reference proteome</keyword>
<feature type="region of interest" description="Disordered" evidence="3">
    <location>
        <begin position="498"/>
        <end position="543"/>
    </location>
</feature>
<sequence length="1413" mass="142459">DTPCWGYCCSRLSDLPSAGAPEPSPVAVDAPAPGPLDSGTQVSLPAESTEPSSQEGTREHDREPAVLEVAPGVLCSCEREECSDEPEGGTTPCWSFCCGGAGASWRPDPPERPSAAASGATATGDADAQAVGSSTQAEGALPCAEEARRGAHAAPASADQEARHGARRGGRPTHRRGAGGNGKLPAGRDGHGSAQALPNCGPTASGGAGDGGGAGLGAPRVRRGAGAGGAHSGGGAGGGGAYAGSATDGPLGEWAGGEAETSGAGATGGVASAGRGSGGVAGGAGGAGGVASTGRGSGGVAGGAGGAGGDRASGGGAGGGAGGGGAGTDGGGGGGGRAGGGAAGGGASGWAGRRAAAGRRGAGGVAGAAAGPAAGPAAAGPAAAGRRRRGRRRRGRRRRGRRRRGRRRRGRRRRGRRRWGRQRDRRRRDRRRRGQRRRDSGGGANGGGVDGTASVGGDAGGVADGGGAGEAGGAGGGAASVTGGAGVSASGGLGAGGVGGGASSAEVGGGGGGGASGVAASGGGGAGGASREPLWDGWGAGASPRPSSAPFFNTSAWPEGVRYCFSRDAPEHAVEAVRNATGMLSKMIPCLVFHELPRSEHGNDDFVRRPGPHCGQTPSLFISTRCHPPHDCSCGPPAEQLPPDGRGPVDVPLEPRSGERLLNLGDPSCLHLELLMHELGHALASPAVNNTALAPNTVERDAGGSHGPAEALNMDVLRESFDLEGGATSPARPIRDVASALPRLLTSPGISVSDQLWAWALSRRGKSTIDVTQLVQIHQNAARPGAEQHYLRLGGERCLDTPLVGADLCTQLSDSDCEAADGPRIPAVLRVRGWPAHRLPRAARGELLRPRRSRGRGRRPQEDCSTLRDVGRERGPPRRPGGCAPVAGGSRHLRRRLGRRRGGARRSPSRWPAPFLDALEGSPAFGEGYFGRRGQFDQPQPRSVTNCEGQRGGPAGEGAGEGPKPPPTPAPMGGGRGSAARAPLAPAERHPGKAPAPPAAARAGEPPRRRGGGGGRASPARRERKRQALVGPGPVEARAATSPGEAVVAIAAACGPEVAPGPDLAAPAECSKLAARAGPPVAAYKDVEFEEGGDGEVAEAVERGEVLRMALDIRGCRLLQNAIELSSQEVQLSITRQLQGHVKEVLESPHANHVLQRAIEFMRPSSVSFVLEELNECGPAADLARHRYGCRIMERLIEHFPLGHLEPLITDMLNETWDLSKHPFGNFVVQHLLEHGTQDHRRLIVDCLLKELVNVCPHQHAVNVLDKALSYGALGDQRALAEGVLRRPGLLLQLSSSRAGLPAAQRLALVVKGGRLHEEAVAQLRTHLEDSGTTCSARAAPPRPSRSCGSCSGSSGSRRCRLASRCPRIEVAVAMALAPALPPTSTAGGRGARGPGGARGPAPCRARGGGRVA</sequence>
<name>A0ABN9TBH6_9DINO</name>
<evidence type="ECO:0000313" key="6">
    <source>
        <dbReference type="Proteomes" id="UP001189429"/>
    </source>
</evidence>
<feature type="compositionally biased region" description="Gly residues" evidence="3">
    <location>
        <begin position="204"/>
        <end position="216"/>
    </location>
</feature>
<evidence type="ECO:0000259" key="4">
    <source>
        <dbReference type="PROSITE" id="PS50303"/>
    </source>
</evidence>
<organism evidence="5 6">
    <name type="scientific">Prorocentrum cordatum</name>
    <dbReference type="NCBI Taxonomy" id="2364126"/>
    <lineage>
        <taxon>Eukaryota</taxon>
        <taxon>Sar</taxon>
        <taxon>Alveolata</taxon>
        <taxon>Dinophyceae</taxon>
        <taxon>Prorocentrales</taxon>
        <taxon>Prorocentraceae</taxon>
        <taxon>Prorocentrum</taxon>
    </lineage>
</organism>
<feature type="repeat" description="Pumilio" evidence="2">
    <location>
        <begin position="1173"/>
        <end position="1210"/>
    </location>
</feature>
<feature type="compositionally biased region" description="Low complexity" evidence="3">
    <location>
        <begin position="350"/>
        <end position="359"/>
    </location>
</feature>
<feature type="repeat" description="Pumilio" evidence="2">
    <location>
        <begin position="1100"/>
        <end position="1136"/>
    </location>
</feature>
<feature type="compositionally biased region" description="Basic residues" evidence="3">
    <location>
        <begin position="165"/>
        <end position="177"/>
    </location>
</feature>
<comment type="caution">
    <text evidence="5">The sequence shown here is derived from an EMBL/GenBank/DDBJ whole genome shotgun (WGS) entry which is preliminary data.</text>
</comment>
<feature type="region of interest" description="Disordered" evidence="3">
    <location>
        <begin position="18"/>
        <end position="65"/>
    </location>
</feature>
<feature type="region of interest" description="Disordered" evidence="3">
    <location>
        <begin position="845"/>
        <end position="1041"/>
    </location>
</feature>
<proteinExistence type="predicted"/>
<feature type="compositionally biased region" description="Low complexity" evidence="3">
    <location>
        <begin position="367"/>
        <end position="384"/>
    </location>
</feature>
<gene>
    <name evidence="5" type="ORF">PCOR1329_LOCUS37420</name>
</gene>
<evidence type="ECO:0000256" key="3">
    <source>
        <dbReference type="SAM" id="MobiDB-lite"/>
    </source>
</evidence>
<dbReference type="SMART" id="SM00025">
    <property type="entry name" value="Pumilio"/>
    <property type="match status" value="5"/>
</dbReference>
<evidence type="ECO:0000256" key="2">
    <source>
        <dbReference type="PROSITE-ProRule" id="PRU00317"/>
    </source>
</evidence>
<protein>
    <recommendedName>
        <fullName evidence="4">PUM-HD domain-containing protein</fullName>
    </recommendedName>
</protein>
<dbReference type="EMBL" id="CAUYUJ010014536">
    <property type="protein sequence ID" value="CAK0842831.1"/>
    <property type="molecule type" value="Genomic_DNA"/>
</dbReference>
<dbReference type="PANTHER" id="PTHR12537">
    <property type="entry name" value="RNA BINDING PROTEIN PUMILIO-RELATED"/>
    <property type="match status" value="1"/>
</dbReference>
<feature type="compositionally biased region" description="Basic residues" evidence="3">
    <location>
        <begin position="385"/>
        <end position="436"/>
    </location>
</feature>
<feature type="compositionally biased region" description="Low complexity" evidence="3">
    <location>
        <begin position="880"/>
        <end position="890"/>
    </location>
</feature>
<feature type="compositionally biased region" description="Gly residues" evidence="3">
    <location>
        <begin position="441"/>
        <end position="450"/>
    </location>
</feature>
<feature type="repeat" description="Pumilio" evidence="2">
    <location>
        <begin position="1137"/>
        <end position="1172"/>
    </location>
</feature>
<feature type="region of interest" description="Disordered" evidence="3">
    <location>
        <begin position="104"/>
        <end position="458"/>
    </location>
</feature>
<feature type="region of interest" description="Disordered" evidence="3">
    <location>
        <begin position="1381"/>
        <end position="1413"/>
    </location>
</feature>
<feature type="repeat" description="Pumilio" evidence="2">
    <location>
        <begin position="1211"/>
        <end position="1246"/>
    </location>
</feature>
<dbReference type="PANTHER" id="PTHR12537:SF12">
    <property type="entry name" value="MATERNAL PROTEIN PUMILIO"/>
    <property type="match status" value="1"/>
</dbReference>
<feature type="non-terminal residue" evidence="5">
    <location>
        <position position="1"/>
    </location>
</feature>
<feature type="compositionally biased region" description="Gly residues" evidence="3">
    <location>
        <begin position="1388"/>
        <end position="1399"/>
    </location>
</feature>
<keyword evidence="1" id="KW-0677">Repeat</keyword>
<dbReference type="SUPFAM" id="SSF48371">
    <property type="entry name" value="ARM repeat"/>
    <property type="match status" value="1"/>
</dbReference>
<feature type="compositionally biased region" description="Polar residues" evidence="3">
    <location>
        <begin position="937"/>
        <end position="947"/>
    </location>
</feature>
<dbReference type="Proteomes" id="UP001189429">
    <property type="component" value="Unassembled WGS sequence"/>
</dbReference>
<feature type="compositionally biased region" description="Gly residues" evidence="3">
    <location>
        <begin position="225"/>
        <end position="242"/>
    </location>
</feature>
<accession>A0ABN9TBH6</accession>
<feature type="compositionally biased region" description="Gly residues" evidence="3">
    <location>
        <begin position="498"/>
        <end position="528"/>
    </location>
</feature>
<feature type="compositionally biased region" description="Basic and acidic residues" evidence="3">
    <location>
        <begin position="859"/>
        <end position="876"/>
    </location>
</feature>
<feature type="compositionally biased region" description="Low complexity" evidence="3">
    <location>
        <begin position="1335"/>
        <end position="1359"/>
    </location>
</feature>
<reference evidence="5" key="1">
    <citation type="submission" date="2023-10" db="EMBL/GenBank/DDBJ databases">
        <authorList>
            <person name="Chen Y."/>
            <person name="Shah S."/>
            <person name="Dougan E. K."/>
            <person name="Thang M."/>
            <person name="Chan C."/>
        </authorList>
    </citation>
    <scope>NUCLEOTIDE SEQUENCE [LARGE SCALE GENOMIC DNA]</scope>
</reference>
<feature type="domain" description="PUM-HD" evidence="4">
    <location>
        <begin position="995"/>
        <end position="1348"/>
    </location>
</feature>
<dbReference type="InterPro" id="IPR033133">
    <property type="entry name" value="PUM-HD"/>
</dbReference>
<dbReference type="PROSITE" id="PS50302">
    <property type="entry name" value="PUM"/>
    <property type="match status" value="4"/>
</dbReference>
<feature type="compositionally biased region" description="Basic residues" evidence="3">
    <location>
        <begin position="891"/>
        <end position="908"/>
    </location>
</feature>
<evidence type="ECO:0000256" key="1">
    <source>
        <dbReference type="ARBA" id="ARBA00022737"/>
    </source>
</evidence>
<dbReference type="Pfam" id="PF00806">
    <property type="entry name" value="PUF"/>
    <property type="match status" value="4"/>
</dbReference>
<feature type="compositionally biased region" description="Basic and acidic residues" evidence="3">
    <location>
        <begin position="56"/>
        <end position="65"/>
    </location>
</feature>
<dbReference type="InterPro" id="IPR016024">
    <property type="entry name" value="ARM-type_fold"/>
</dbReference>
<feature type="compositionally biased region" description="Low complexity" evidence="3">
    <location>
        <begin position="256"/>
        <end position="274"/>
    </location>
</feature>
<dbReference type="Gene3D" id="1.25.10.10">
    <property type="entry name" value="Leucine-rich Repeat Variant"/>
    <property type="match status" value="1"/>
</dbReference>
<dbReference type="PROSITE" id="PS50303">
    <property type="entry name" value="PUM_HD"/>
    <property type="match status" value="1"/>
</dbReference>
<dbReference type="InterPro" id="IPR011989">
    <property type="entry name" value="ARM-like"/>
</dbReference>
<evidence type="ECO:0000313" key="5">
    <source>
        <dbReference type="EMBL" id="CAK0842831.1"/>
    </source>
</evidence>